<dbReference type="HOGENOM" id="CLU_106645_2_1_1"/>
<feature type="compositionally biased region" description="Polar residues" evidence="1">
    <location>
        <begin position="1"/>
        <end position="25"/>
    </location>
</feature>
<reference evidence="2 3" key="1">
    <citation type="submission" date="2008-03" db="EMBL/GenBank/DDBJ databases">
        <title>The Genome Sequence of Verticillium dahliae VdLs.17.</title>
        <authorList>
            <consortium name="The Broad Institute Genome Sequencing Platform"/>
            <person name="Ma L.-J.J."/>
            <person name="Klosterman S.J."/>
            <person name="Subbarao K."/>
            <person name="Dobinson K."/>
            <person name="Veronese P."/>
            <person name="Kang S."/>
            <person name="Gold S.E."/>
            <person name="Young S."/>
            <person name="Jaffe D."/>
            <person name="Gnerre S."/>
            <person name="Berlin A."/>
            <person name="Heiman D."/>
            <person name="Hepburn T."/>
            <person name="Sykes S."/>
            <person name="Alvarado L."/>
            <person name="Kodira C.D."/>
            <person name="Lander E."/>
            <person name="Galagan J."/>
            <person name="Nusbaum C."/>
            <person name="Birren B."/>
        </authorList>
    </citation>
    <scope>NUCLEOTIDE SEQUENCE [LARGE SCALE GENOMIC DNA]</scope>
    <source>
        <strain evidence="3">VdLs.17 / ATCC MYA-4575 / FGSC 10137</strain>
    </source>
</reference>
<feature type="region of interest" description="Disordered" evidence="1">
    <location>
        <begin position="1"/>
        <end position="29"/>
    </location>
</feature>
<evidence type="ECO:0000313" key="3">
    <source>
        <dbReference type="Proteomes" id="UP000001611"/>
    </source>
</evidence>
<dbReference type="Gene3D" id="3.30.530.20">
    <property type="match status" value="1"/>
</dbReference>
<proteinExistence type="predicted"/>
<dbReference type="GeneID" id="20706891"/>
<accession>G2X5C3</accession>
<dbReference type="SUPFAM" id="SSF55961">
    <property type="entry name" value="Bet v1-like"/>
    <property type="match status" value="1"/>
</dbReference>
<dbReference type="Proteomes" id="UP000001611">
    <property type="component" value="Chromosome 2"/>
</dbReference>
<dbReference type="eggNOG" id="ENOG502SNXH">
    <property type="taxonomic scope" value="Eukaryota"/>
</dbReference>
<dbReference type="CDD" id="cd07821">
    <property type="entry name" value="PYR_PYL_RCAR_like"/>
    <property type="match status" value="1"/>
</dbReference>
<sequence>MTSCYPRTPASTTEPSAARSETLSAPKTPDPLSTKEIIYKKPIMIDDIVFTTTVDVMMKALQKRKGIVAAYGGECLWFPNVTKSTLEGFGIGSTRSLWFGNGLDGKEAWDHKPVREQLVHADGVAYSLRWQTFNDNIGEVLSFSTLTLRAISDNTTEITWSGETTFPDGPVRDGLKVFIEAMYIGAMEAIAKRLEK</sequence>
<dbReference type="InParanoid" id="G2X5C3"/>
<organism evidence="2 3">
    <name type="scientific">Verticillium dahliae (strain VdLs.17 / ATCC MYA-4575 / FGSC 10137)</name>
    <name type="common">Verticillium wilt</name>
    <dbReference type="NCBI Taxonomy" id="498257"/>
    <lineage>
        <taxon>Eukaryota</taxon>
        <taxon>Fungi</taxon>
        <taxon>Dikarya</taxon>
        <taxon>Ascomycota</taxon>
        <taxon>Pezizomycotina</taxon>
        <taxon>Sordariomycetes</taxon>
        <taxon>Hypocreomycetidae</taxon>
        <taxon>Glomerellales</taxon>
        <taxon>Plectosphaerellaceae</taxon>
        <taxon>Verticillium</taxon>
    </lineage>
</organism>
<keyword evidence="3" id="KW-1185">Reference proteome</keyword>
<evidence type="ECO:0000256" key="1">
    <source>
        <dbReference type="SAM" id="MobiDB-lite"/>
    </source>
</evidence>
<evidence type="ECO:0000313" key="2">
    <source>
        <dbReference type="EMBL" id="EGY14264.1"/>
    </source>
</evidence>
<dbReference type="InterPro" id="IPR023393">
    <property type="entry name" value="START-like_dom_sf"/>
</dbReference>
<protein>
    <submittedName>
        <fullName evidence="2">Uncharacterized protein</fullName>
    </submittedName>
</protein>
<dbReference type="InterPro" id="IPR019587">
    <property type="entry name" value="Polyketide_cyclase/dehydratase"/>
</dbReference>
<dbReference type="OrthoDB" id="4436220at2759"/>
<name>G2X5C3_VERDV</name>
<gene>
    <name evidence="2" type="ORF">VDAG_05428</name>
</gene>
<dbReference type="Pfam" id="PF10604">
    <property type="entry name" value="Polyketide_cyc2"/>
    <property type="match status" value="1"/>
</dbReference>
<dbReference type="KEGG" id="vda:VDAG_05428"/>
<dbReference type="EMBL" id="DS572704">
    <property type="protein sequence ID" value="EGY14264.1"/>
    <property type="molecule type" value="Genomic_DNA"/>
</dbReference>
<dbReference type="RefSeq" id="XP_009650618.1">
    <property type="nucleotide sequence ID" value="XM_009652323.1"/>
</dbReference>
<dbReference type="AlphaFoldDB" id="G2X5C3"/>
<dbReference type="STRING" id="498257.G2X5C3"/>
<dbReference type="OMA" id="WIAPEFK"/>